<evidence type="ECO:0000256" key="1">
    <source>
        <dbReference type="SAM" id="SignalP"/>
    </source>
</evidence>
<protein>
    <submittedName>
        <fullName evidence="2">SprB-like repeat protein</fullName>
    </submittedName>
</protein>
<dbReference type="InterPro" id="IPR025667">
    <property type="entry name" value="SprB_repeat"/>
</dbReference>
<reference evidence="2 3" key="1">
    <citation type="journal article" date="2013" name="Stand. Genomic Sci.">
        <title>Genomic Encyclopedia of Type Strains, Phase I: The one thousand microbial genomes (KMG-I) project.</title>
        <authorList>
            <person name="Kyrpides N.C."/>
            <person name="Woyke T."/>
            <person name="Eisen J.A."/>
            <person name="Garrity G."/>
            <person name="Lilburn T.G."/>
            <person name="Beck B.J."/>
            <person name="Whitman W.B."/>
            <person name="Hugenholtz P."/>
            <person name="Klenk H.P."/>
        </authorList>
    </citation>
    <scope>NUCLEOTIDE SEQUENCE [LARGE SCALE GENOMIC DNA]</scope>
    <source>
        <strain evidence="2 3">DSM 13484</strain>
    </source>
</reference>
<feature type="signal peptide" evidence="1">
    <location>
        <begin position="1"/>
        <end position="19"/>
    </location>
</feature>
<dbReference type="RefSeq" id="WP_145718561.1">
    <property type="nucleotide sequence ID" value="NZ_BAAAFY010000006.1"/>
</dbReference>
<organism evidence="2 3">
    <name type="scientific">Chitinophaga japonensis</name>
    <name type="common">Flexibacter japonensis</name>
    <dbReference type="NCBI Taxonomy" id="104662"/>
    <lineage>
        <taxon>Bacteria</taxon>
        <taxon>Pseudomonadati</taxon>
        <taxon>Bacteroidota</taxon>
        <taxon>Chitinophagia</taxon>
        <taxon>Chitinophagales</taxon>
        <taxon>Chitinophagaceae</taxon>
        <taxon>Chitinophaga</taxon>
    </lineage>
</organism>
<keyword evidence="3" id="KW-1185">Reference proteome</keyword>
<sequence>MKKILPLFFFILMHTLANGQAQYEVSMDLVLSYNGNADRADCGSRFEITAYFSDGTSSLVWTESLDGLRDDEVRTYNKKFYFAATKRLTRFHIFGRRSWDRGWPAGCKRNDVEDSKDIYVSPSQPCYTTFRTGFIPRYTRGDMTINVYPRSITATPYNQLFPDEGNITLNATTGFPNSTYVWQYRTSSTGWQDFPAAFQRRPSISFSGNDLPNNFFLNAFANRENIQVRVNYGCGGVYSNTVTLSPRLAAPRIVSVTPVAPTCYGDQDGSFIVQFSRPLKPKESLVLQLDKQEEPEGSPQAFIDDRQITALDGAYRFTWSNDREARRYRVVLRGSYPNDVPNPVATYTNGPDYRRNFEITQPGPITFNAVKQHDVRCYDGADGAVDISISGGNGGCILYYRNAADGVDRQVSIGNNTAYTLEGLEPGVYTLWLRDSKGCMPRDAGNAEVQRTVTITEPAAPLAIDAATLTDPAAFGYSDGSIVVRLKGGTPAADGSYNVTWTRPDGTPVAHNGSTGSGIYTTTLSNIPDGTYQLRVTDANHAAAGSGSEAGCIVTAVYTITQPPLLVVNAGITDSIACNGDGNGVITALATGGKPMTQPPYYTYEWYEIINGQPAATGQTGTVANGLRAGRYQVKVTDANGIEKTSDIINLADPGPLQVQFTETPATCYNSSNGAVSALVTGGTPAYSYTWSNGSHTAGINHLPTGAYTLNITDYHGCRLTDVAFVQQPSAPLQILTPTLTYPRAYGYTDGSIRVLLSGGTPLADGAYHVTWQRADGTVLNGHTGQVTAGGYESLLGNIGAGDYTITVTDANYTGPGPDMQSCIVAATFTLTEPPALRVDISEQHYVSCKGDADGVLVATAAGGVPVSGPLPYYFAWYKADNGVYNAIGQTTDTARGLSTGIYKVIITDWNGITRESAPFHLVEPEQLQVQLQTRAVSCHGGDDGFVKSTVTGGTLPYTWSWNTGATAANILDQPAGDYSLLLTDAHGCMQQPAATITEPVAPLAIIHVVIADPQAFGYTDGHITVTLSGGTPAADGSYSVQWLDANGQPLTQHTEQVAPGAFVTKLEHAGDGRYTLQVKDAQFGRSTNGSTGGCYISADYELTEPPLLKVYIAQHRYVACNGDSDGQLVAHAEGGIPLSSGLPYQYQWFKVLNGSLVPVPQTDSIIHGMAAGAYLVTVTDYNHITRSSDTFHLTEPGPLSVAISTTAVTCASGQDGTATGIVSGGTAPFHYEWTTGDTTAGIQNITEGSYLLFVRDAHGCETQNQADIYIPGGIVIDADIKAPTCHGDCDGYIRTSISGGVPPYTYKWNTGHTGAALEQLCAGRYTLTITDANNCRRIQTFSLPDPAPLQVQLGADKTLCNGQAWTVNAAIADPQARYVWGGSPAFQAAAPQVTLSNSGQYWVTVTDGKGCTGSDTIRIQQRKVDISAEFVAATQVFRNETVSLINISSPLPEKTEWIIPANRNITVLQNSTLLAELRFGDTGVYHIQLRSTIGDCEQVFSKQIAVLEQQSFTQPGGAQEPFIRSFEVMPNPNTGQFSVRISLDKTAEIRLRLFNIISNQLVSDRRESPAQQFNIGYQLNITAGTYVLLLETPMGPAIRKIIISQ</sequence>
<keyword evidence="1" id="KW-0732">Signal</keyword>
<accession>A0A562SP40</accession>
<dbReference type="Gene3D" id="2.60.40.740">
    <property type="match status" value="2"/>
</dbReference>
<dbReference type="Pfam" id="PF13573">
    <property type="entry name" value="SprB"/>
    <property type="match status" value="4"/>
</dbReference>
<dbReference type="EMBL" id="VLLG01000006">
    <property type="protein sequence ID" value="TWI82456.1"/>
    <property type="molecule type" value="Genomic_DNA"/>
</dbReference>
<feature type="chain" id="PRO_5021966707" evidence="1">
    <location>
        <begin position="20"/>
        <end position="1606"/>
    </location>
</feature>
<comment type="caution">
    <text evidence="2">The sequence shown here is derived from an EMBL/GenBank/DDBJ whole genome shotgun (WGS) entry which is preliminary data.</text>
</comment>
<gene>
    <name evidence="2" type="ORF">LX66_5029</name>
</gene>
<dbReference type="OrthoDB" id="9760282at2"/>
<proteinExistence type="predicted"/>
<evidence type="ECO:0000313" key="3">
    <source>
        <dbReference type="Proteomes" id="UP000316778"/>
    </source>
</evidence>
<dbReference type="Proteomes" id="UP000316778">
    <property type="component" value="Unassembled WGS sequence"/>
</dbReference>
<name>A0A562SP40_CHIJA</name>
<evidence type="ECO:0000313" key="2">
    <source>
        <dbReference type="EMBL" id="TWI82456.1"/>
    </source>
</evidence>